<dbReference type="EMBL" id="HE580275">
    <property type="protein sequence ID" value="CCD26599.1"/>
    <property type="molecule type" value="Genomic_DNA"/>
</dbReference>
<dbReference type="RefSeq" id="XP_003671842.1">
    <property type="nucleotide sequence ID" value="XM_003671794.1"/>
</dbReference>
<dbReference type="InterPro" id="IPR024242">
    <property type="entry name" value="NCE101"/>
</dbReference>
<dbReference type="GeneID" id="11496157"/>
<reference evidence="2 3" key="1">
    <citation type="journal article" date="2011" name="Proc. Natl. Acad. Sci. U.S.A.">
        <title>Evolutionary erosion of yeast sex chromosomes by mating-type switching accidents.</title>
        <authorList>
            <person name="Gordon J.L."/>
            <person name="Armisen D."/>
            <person name="Proux-Wera E."/>
            <person name="Oheigeartaigh S.S."/>
            <person name="Byrne K.P."/>
            <person name="Wolfe K.H."/>
        </authorList>
    </citation>
    <scope>NUCLEOTIDE SEQUENCE [LARGE SCALE GENOMIC DNA]</scope>
    <source>
        <strain evidence="3">ATCC 10597 / BCRC 20456 / CBS 421 / NBRC 0211 / NRRL Y-12639</strain>
    </source>
</reference>
<keyword evidence="1" id="KW-0472">Membrane</keyword>
<dbReference type="Proteomes" id="UP000000689">
    <property type="component" value="Chromosome 9"/>
</dbReference>
<sequence>MTQMYLLGKYLDPTLAVAVGLASYYFYERRMSSTSTSASGRPTLLTLLKSRYNKGQ</sequence>
<proteinExistence type="predicted"/>
<evidence type="ECO:0000256" key="1">
    <source>
        <dbReference type="SAM" id="Phobius"/>
    </source>
</evidence>
<keyword evidence="1" id="KW-1133">Transmembrane helix</keyword>
<name>G0WFN8_NAUDC</name>
<dbReference type="HOGENOM" id="CLU_3014694_0_0_1"/>
<evidence type="ECO:0000313" key="2">
    <source>
        <dbReference type="EMBL" id="CCD26599.1"/>
    </source>
</evidence>
<dbReference type="OrthoDB" id="2155101at2759"/>
<keyword evidence="3" id="KW-1185">Reference proteome</keyword>
<keyword evidence="1" id="KW-0812">Transmembrane</keyword>
<evidence type="ECO:0000313" key="3">
    <source>
        <dbReference type="Proteomes" id="UP000000689"/>
    </source>
</evidence>
<feature type="transmembrane region" description="Helical" evidence="1">
    <location>
        <begin position="6"/>
        <end position="27"/>
    </location>
</feature>
<dbReference type="GO" id="GO:0009306">
    <property type="term" value="P:protein secretion"/>
    <property type="evidence" value="ECO:0007669"/>
    <property type="project" value="InterPro"/>
</dbReference>
<gene>
    <name evidence="2" type="primary">NDAI0I00300</name>
    <name evidence="2" type="ordered locus">NDAI_0I00300</name>
</gene>
<accession>G0WFN8</accession>
<dbReference type="KEGG" id="ndi:NDAI_0I00300"/>
<evidence type="ECO:0008006" key="4">
    <source>
        <dbReference type="Google" id="ProtNLM"/>
    </source>
</evidence>
<protein>
    <recommendedName>
        <fullName evidence="4">Non-classical export protein 1</fullName>
    </recommendedName>
</protein>
<dbReference type="AlphaFoldDB" id="G0WFN8"/>
<dbReference type="Pfam" id="PF11654">
    <property type="entry name" value="NCE101"/>
    <property type="match status" value="1"/>
</dbReference>
<organism evidence="2 3">
    <name type="scientific">Naumovozyma dairenensis (strain ATCC 10597 / BCRC 20456 / CBS 421 / NBRC 0211 / NRRL Y-12639)</name>
    <name type="common">Saccharomyces dairenensis</name>
    <dbReference type="NCBI Taxonomy" id="1071378"/>
    <lineage>
        <taxon>Eukaryota</taxon>
        <taxon>Fungi</taxon>
        <taxon>Dikarya</taxon>
        <taxon>Ascomycota</taxon>
        <taxon>Saccharomycotina</taxon>
        <taxon>Saccharomycetes</taxon>
        <taxon>Saccharomycetales</taxon>
        <taxon>Saccharomycetaceae</taxon>
        <taxon>Naumovozyma</taxon>
    </lineage>
</organism>